<dbReference type="EMBL" id="AAXG02000011">
    <property type="protein sequence ID" value="EDN00464.1"/>
    <property type="molecule type" value="Genomic_DNA"/>
</dbReference>
<evidence type="ECO:0008006" key="4">
    <source>
        <dbReference type="Google" id="ProtNLM"/>
    </source>
</evidence>
<gene>
    <name evidence="2" type="ORF">BACCAP_01799</name>
</gene>
<dbReference type="Proteomes" id="UP000003639">
    <property type="component" value="Unassembled WGS sequence"/>
</dbReference>
<dbReference type="eggNOG" id="ENOG502Z7IJ">
    <property type="taxonomic scope" value="Bacteria"/>
</dbReference>
<feature type="transmembrane region" description="Helical" evidence="1">
    <location>
        <begin position="90"/>
        <end position="114"/>
    </location>
</feature>
<feature type="transmembrane region" description="Helical" evidence="1">
    <location>
        <begin position="56"/>
        <end position="78"/>
    </location>
</feature>
<accession>A6NUB7</accession>
<dbReference type="RefSeq" id="WP_006572344.1">
    <property type="nucleotide sequence ID" value="NZ_AAXG02000011.1"/>
</dbReference>
<protein>
    <recommendedName>
        <fullName evidence="4">TrbL/VirB6 plasmid conjugal transfer protein</fullName>
    </recommendedName>
</protein>
<feature type="transmembrane region" description="Helical" evidence="1">
    <location>
        <begin position="154"/>
        <end position="177"/>
    </location>
</feature>
<evidence type="ECO:0000313" key="2">
    <source>
        <dbReference type="EMBL" id="EDN00464.1"/>
    </source>
</evidence>
<dbReference type="InterPro" id="IPR045798">
    <property type="entry name" value="TrbL_Firmicutes"/>
</dbReference>
<feature type="transmembrane region" description="Helical" evidence="1">
    <location>
        <begin position="245"/>
        <end position="269"/>
    </location>
</feature>
<reference evidence="2 3" key="2">
    <citation type="submission" date="2007-06" db="EMBL/GenBank/DDBJ databases">
        <title>Draft genome sequence of Pseudoflavonifractor capillosus ATCC 29799.</title>
        <authorList>
            <person name="Sudarsanam P."/>
            <person name="Ley R."/>
            <person name="Guruge J."/>
            <person name="Turnbaugh P.J."/>
            <person name="Mahowald M."/>
            <person name="Liep D."/>
            <person name="Gordon J."/>
        </authorList>
    </citation>
    <scope>NUCLEOTIDE SEQUENCE [LARGE SCALE GENOMIC DNA]</scope>
    <source>
        <strain evidence="2 3">ATCC 29799</strain>
    </source>
</reference>
<dbReference type="Pfam" id="PF19478">
    <property type="entry name" value="TrbL_2"/>
    <property type="match status" value="1"/>
</dbReference>
<name>A6NUB7_9FIRM</name>
<dbReference type="STRING" id="411467.BACCAP_01799"/>
<proteinExistence type="predicted"/>
<evidence type="ECO:0000313" key="3">
    <source>
        <dbReference type="Proteomes" id="UP000003639"/>
    </source>
</evidence>
<keyword evidence="1" id="KW-0812">Transmembrane</keyword>
<comment type="caution">
    <text evidence="2">The sequence shown here is derived from an EMBL/GenBank/DDBJ whole genome shotgun (WGS) entry which is preliminary data.</text>
</comment>
<dbReference type="AlphaFoldDB" id="A6NUB7"/>
<keyword evidence="1" id="KW-1133">Transmembrane helix</keyword>
<evidence type="ECO:0000256" key="1">
    <source>
        <dbReference type="SAM" id="Phobius"/>
    </source>
</evidence>
<organism evidence="2 3">
    <name type="scientific">Pseudoflavonifractor capillosus ATCC 29799</name>
    <dbReference type="NCBI Taxonomy" id="411467"/>
    <lineage>
        <taxon>Bacteria</taxon>
        <taxon>Bacillati</taxon>
        <taxon>Bacillota</taxon>
        <taxon>Clostridia</taxon>
        <taxon>Eubacteriales</taxon>
        <taxon>Oscillospiraceae</taxon>
        <taxon>Pseudoflavonifractor</taxon>
    </lineage>
</organism>
<feature type="transmembrane region" description="Helical" evidence="1">
    <location>
        <begin position="213"/>
        <end position="233"/>
    </location>
</feature>
<keyword evidence="3" id="KW-1185">Reference proteome</keyword>
<dbReference type="OrthoDB" id="9807620at2"/>
<reference evidence="2 3" key="1">
    <citation type="submission" date="2007-04" db="EMBL/GenBank/DDBJ databases">
        <authorList>
            <person name="Fulton L."/>
            <person name="Clifton S."/>
            <person name="Fulton B."/>
            <person name="Xu J."/>
            <person name="Minx P."/>
            <person name="Pepin K.H."/>
            <person name="Johnson M."/>
            <person name="Thiruvilangam P."/>
            <person name="Bhonagiri V."/>
            <person name="Nash W.E."/>
            <person name="Mardis E.R."/>
            <person name="Wilson R.K."/>
        </authorList>
    </citation>
    <scope>NUCLEOTIDE SEQUENCE [LARGE SCALE GENOMIC DNA]</scope>
    <source>
        <strain evidence="2 3">ATCC 29799</strain>
    </source>
</reference>
<sequence>MKIGSGNWIVDNLNSALTTWNDKLAEIWTLISTSPENFKGGGVWTVIQNINGALQAVGYGLLVLFFAAGVVKTCGSFAELKKPEMAFRCFVRFVLAQAAVGHGMELMTALFSVAQGMVSTIMSSSGLTAMSATTLPSEMVTTIESVGFLDSIPLWAITLLGSLFIWVLSLVMILTVYSRFFKLYMATAIAPIPLASFAGQPSSSIGVAFLKSYAAICLEGCVIVLACVIFSAFASAPPAITDSTLAPATIVWNYIGELIFNMLVLVGAIKMSDRLIREMMGLG</sequence>
<keyword evidence="1" id="KW-0472">Membrane</keyword>